<dbReference type="InterPro" id="IPR015330">
    <property type="entry name" value="DNA_primase/pol_bifunc_N"/>
</dbReference>
<feature type="region of interest" description="Disordered" evidence="1">
    <location>
        <begin position="311"/>
        <end position="335"/>
    </location>
</feature>
<dbReference type="Proteomes" id="UP000005940">
    <property type="component" value="Plasmid pSTS2"/>
</dbReference>
<keyword evidence="4" id="KW-1185">Reference proteome</keyword>
<protein>
    <submittedName>
        <fullName evidence="3">DNA primase</fullName>
    </submittedName>
</protein>
<reference evidence="3 4" key="1">
    <citation type="journal article" date="2012" name="J. Bacteriol.">
        <title>Draft genome of Streptomyces tsukubaensis NRRL 18488, the producer of the clinically important immunosuppressant tacrolimus (FK506).</title>
        <authorList>
            <person name="Barreiro C."/>
            <person name="Prieto C."/>
            <person name="Sola-Landa A."/>
            <person name="Solera E."/>
            <person name="Martinez-Castro M."/>
            <person name="Perez-Redondo R."/>
            <person name="Garcia-Estrada C."/>
            <person name="Aparicio J.F."/>
            <person name="Fernandez-Martinez L.T."/>
            <person name="Santos-Aberturas J."/>
            <person name="Salehi-Najafabadi Z."/>
            <person name="Rodriguez-Garcia A."/>
            <person name="Tauch A."/>
            <person name="Martin J.F."/>
        </authorList>
    </citation>
    <scope>NUCLEOTIDE SEQUENCE [LARGE SCALE GENOMIC DNA]</scope>
    <source>
        <strain evidence="4">DSM 42081 / NBRC 108919 / NRRL 18488 / 9993</strain>
    </source>
</reference>
<keyword evidence="3" id="KW-0614">Plasmid</keyword>
<gene>
    <name evidence="3" type="ORF">STSU_000290</name>
</gene>
<organism evidence="3 4">
    <name type="scientific">Streptomyces tsukubensis (strain DSM 42081 / NBRC 108919 / NRRL 18488 / 9993)</name>
    <dbReference type="NCBI Taxonomy" id="1114943"/>
    <lineage>
        <taxon>Bacteria</taxon>
        <taxon>Bacillati</taxon>
        <taxon>Actinomycetota</taxon>
        <taxon>Actinomycetes</taxon>
        <taxon>Kitasatosporales</taxon>
        <taxon>Streptomycetaceae</taxon>
        <taxon>Streptomyces</taxon>
    </lineage>
</organism>
<dbReference type="RefSeq" id="WP_078902502.1">
    <property type="nucleotide sequence ID" value="NZ_CP029158.1"/>
</dbReference>
<evidence type="ECO:0000259" key="2">
    <source>
        <dbReference type="SMART" id="SM00943"/>
    </source>
</evidence>
<dbReference type="SUPFAM" id="SSF56747">
    <property type="entry name" value="Prim-pol domain"/>
    <property type="match status" value="1"/>
</dbReference>
<dbReference type="AlphaFoldDB" id="A0A7G3U691"/>
<dbReference type="CDD" id="cd04859">
    <property type="entry name" value="Prim_Pol"/>
    <property type="match status" value="1"/>
</dbReference>
<dbReference type="SMART" id="SM00943">
    <property type="entry name" value="Prim-Pol"/>
    <property type="match status" value="1"/>
</dbReference>
<feature type="domain" description="DNA primase/polymerase bifunctional N-terminal" evidence="2">
    <location>
        <begin position="32"/>
        <end position="199"/>
    </location>
</feature>
<dbReference type="EMBL" id="CP029158">
    <property type="protein sequence ID" value="QKM65826.1"/>
    <property type="molecule type" value="Genomic_DNA"/>
</dbReference>
<dbReference type="Pfam" id="PF09250">
    <property type="entry name" value="Prim-Pol"/>
    <property type="match status" value="1"/>
</dbReference>
<evidence type="ECO:0000256" key="1">
    <source>
        <dbReference type="SAM" id="MobiDB-lite"/>
    </source>
</evidence>
<evidence type="ECO:0000313" key="3">
    <source>
        <dbReference type="EMBL" id="QKM65826.1"/>
    </source>
</evidence>
<name>A0A7G3U691_STRT9</name>
<geneLocation type="plasmid" evidence="3 4">
    <name>pSTS2</name>
</geneLocation>
<sequence>MRVRDVSAPVPHRRENNTAATRALRATLLASALRYAERGMYVHPLLVGAKEPRWLDWEARATRDPEVIERTWGRAPFNIGVACGPSALVAVDLDVPHDGEVSGLADIVDGMTMLDSLAAQIPGAQITPTLTVRTPSGGRHLVYRAPAGVGVRNTARTIGWCIDTRAAGGYIVGIGSQVDGVPYELEGSVTDPAVLPEWLLTLITAAPEPPKAGGAPRRADVVARLRDLTRQGTREDRWAHGILRSECDELAAMKPNSGRNNRLNLAAYRAGQLVAAGLLDQAVAEEHLTEAAQASGLGEKSAFEIEKTLRSGMTAGLSRPRRMATAPARRMGGAA</sequence>
<feature type="compositionally biased region" description="Low complexity" evidence="1">
    <location>
        <begin position="323"/>
        <end position="335"/>
    </location>
</feature>
<evidence type="ECO:0000313" key="4">
    <source>
        <dbReference type="Proteomes" id="UP000005940"/>
    </source>
</evidence>
<proteinExistence type="predicted"/>
<accession>A0A7G3U691</accession>